<feature type="chain" id="PRO_5030569144" evidence="2">
    <location>
        <begin position="29"/>
        <end position="816"/>
    </location>
</feature>
<protein>
    <submittedName>
        <fullName evidence="3">Outer membrane protein assembly factor BamB</fullName>
    </submittedName>
</protein>
<dbReference type="Proteomes" id="UP000541810">
    <property type="component" value="Unassembled WGS sequence"/>
</dbReference>
<dbReference type="EMBL" id="JACHGY010000001">
    <property type="protein sequence ID" value="MBB6431624.1"/>
    <property type="molecule type" value="Genomic_DNA"/>
</dbReference>
<feature type="compositionally biased region" description="Acidic residues" evidence="1">
    <location>
        <begin position="315"/>
        <end position="346"/>
    </location>
</feature>
<sequence>MTPTPPRFVRPLLALAVLCPVALPSAYAIQPQRWTHSTEADFEAGELDGVVVTNLGDIKLATAVDSLGEFPEEVTVIYDMAVVGETTFIAAGPAGKLLKLVDGEITELADLPDHQVFALLASSEGFVTAALSGQESKLVAYDAEGEVLREMLLPEDVRYIWDMATRNDGEQLVLATGPEGKVLGVNADGETVELLDTAQANVLCLAEGANGAIFAGTDTDGLVYRLDAEGVAFVAYDADEPEIGALLVAEDGSVYVGTADAEQATPGRMEDPTEEETGRPEPEGDAEAAPPAELPGDPEPQPLDTAEGAEAAEGVAEETEAGAEAATEEAAAEDAAAEDSAEETEIAEAGPPSPEQLDALREEVRKRLLAARKSGKVAAGPASGKSAARPTRNARPASTGGDKSGNAVYRIDTQGFVSEVFRESVAVLDLVEQADGHILVGTGSEGQLYRLDPAAGETSVLNDLEAQQLLTLVVADGRILVGGSNPAALIELTDETAGEGSYTSDVLDATHISLWGTFLVTAQGMGDNGTVQVETRSGNVSDPEIAAWSEWSVAESVTAQVADPLQPREYTIGSPPARFLQYRLTLQGGDTAEAGGPTVGKVELAYVTPNLRPSVSSFTAAYPDFAGVDQPASPAMSIGWEATDENGDRLLYDLEFKPAAATKNGWLPLVEDLADASYEWDTRKVPDGRYHLRVTADDRLDNPGDMAMQARRLADPVLIDNTPPAAGELKVEVTGTTAKVSATAKDAYSPIQSVAYTLDDAKEYTPVLPDDLIYDSTSEAWSATLSDLSPGGHSLTVRTLDARGNATYTSTLFEVK</sequence>
<feature type="region of interest" description="Disordered" evidence="1">
    <location>
        <begin position="261"/>
        <end position="357"/>
    </location>
</feature>
<dbReference type="InterPro" id="IPR015943">
    <property type="entry name" value="WD40/YVTN_repeat-like_dom_sf"/>
</dbReference>
<dbReference type="InterPro" id="IPR013783">
    <property type="entry name" value="Ig-like_fold"/>
</dbReference>
<dbReference type="AlphaFoldDB" id="A0A7X0LM59"/>
<dbReference type="Gene3D" id="2.60.40.10">
    <property type="entry name" value="Immunoglobulins"/>
    <property type="match status" value="1"/>
</dbReference>
<feature type="signal peptide" evidence="2">
    <location>
        <begin position="1"/>
        <end position="28"/>
    </location>
</feature>
<feature type="region of interest" description="Disordered" evidence="1">
    <location>
        <begin position="371"/>
        <end position="406"/>
    </location>
</feature>
<evidence type="ECO:0000313" key="3">
    <source>
        <dbReference type="EMBL" id="MBB6431624.1"/>
    </source>
</evidence>
<feature type="compositionally biased region" description="Basic and acidic residues" evidence="1">
    <location>
        <begin position="268"/>
        <end position="282"/>
    </location>
</feature>
<keyword evidence="2" id="KW-0732">Signal</keyword>
<organism evidence="3 4">
    <name type="scientific">Algisphaera agarilytica</name>
    <dbReference type="NCBI Taxonomy" id="1385975"/>
    <lineage>
        <taxon>Bacteria</taxon>
        <taxon>Pseudomonadati</taxon>
        <taxon>Planctomycetota</taxon>
        <taxon>Phycisphaerae</taxon>
        <taxon>Phycisphaerales</taxon>
        <taxon>Phycisphaeraceae</taxon>
        <taxon>Algisphaera</taxon>
    </lineage>
</organism>
<name>A0A7X0LM59_9BACT</name>
<feature type="compositionally biased region" description="Low complexity" evidence="1">
    <location>
        <begin position="304"/>
        <end position="314"/>
    </location>
</feature>
<proteinExistence type="predicted"/>
<accession>A0A7X0LM59</accession>
<evidence type="ECO:0000256" key="2">
    <source>
        <dbReference type="SAM" id="SignalP"/>
    </source>
</evidence>
<reference evidence="3 4" key="1">
    <citation type="submission" date="2020-08" db="EMBL/GenBank/DDBJ databases">
        <title>Genomic Encyclopedia of Type Strains, Phase IV (KMG-IV): sequencing the most valuable type-strain genomes for metagenomic binning, comparative biology and taxonomic classification.</title>
        <authorList>
            <person name="Goeker M."/>
        </authorList>
    </citation>
    <scope>NUCLEOTIDE SEQUENCE [LARGE SCALE GENOMIC DNA]</scope>
    <source>
        <strain evidence="3 4">DSM 103725</strain>
    </source>
</reference>
<evidence type="ECO:0000256" key="1">
    <source>
        <dbReference type="SAM" id="MobiDB-lite"/>
    </source>
</evidence>
<dbReference type="SUPFAM" id="SSF63829">
    <property type="entry name" value="Calcium-dependent phosphotriesterase"/>
    <property type="match status" value="2"/>
</dbReference>
<comment type="caution">
    <text evidence="3">The sequence shown here is derived from an EMBL/GenBank/DDBJ whole genome shotgun (WGS) entry which is preliminary data.</text>
</comment>
<dbReference type="Pfam" id="PF17957">
    <property type="entry name" value="Big_7"/>
    <property type="match status" value="1"/>
</dbReference>
<keyword evidence="4" id="KW-1185">Reference proteome</keyword>
<dbReference type="Gene3D" id="2.130.10.10">
    <property type="entry name" value="YVTN repeat-like/Quinoprotein amine dehydrogenase"/>
    <property type="match status" value="1"/>
</dbReference>
<evidence type="ECO:0000313" key="4">
    <source>
        <dbReference type="Proteomes" id="UP000541810"/>
    </source>
</evidence>
<dbReference type="RefSeq" id="WP_184679079.1">
    <property type="nucleotide sequence ID" value="NZ_JACHGY010000001.1"/>
</dbReference>
<gene>
    <name evidence="3" type="ORF">HNQ40_003430</name>
</gene>